<name>A0A9N9U6T1_9HYPO</name>
<protein>
    <submittedName>
        <fullName evidence="2">Uncharacterized protein</fullName>
    </submittedName>
</protein>
<evidence type="ECO:0000313" key="2">
    <source>
        <dbReference type="EMBL" id="CAG9976059.1"/>
    </source>
</evidence>
<keyword evidence="3" id="KW-1185">Reference proteome</keyword>
<organism evidence="2 3">
    <name type="scientific">Clonostachys byssicola</name>
    <dbReference type="NCBI Taxonomy" id="160290"/>
    <lineage>
        <taxon>Eukaryota</taxon>
        <taxon>Fungi</taxon>
        <taxon>Dikarya</taxon>
        <taxon>Ascomycota</taxon>
        <taxon>Pezizomycotina</taxon>
        <taxon>Sordariomycetes</taxon>
        <taxon>Hypocreomycetidae</taxon>
        <taxon>Hypocreales</taxon>
        <taxon>Bionectriaceae</taxon>
        <taxon>Clonostachys</taxon>
    </lineage>
</organism>
<sequence>MMPRFLARASPHFARHQDRRGKDAEKKKTTRGAILRHAHADEFFPAGERPRRGNTEAGRVGMGGSVGWAAHLLRACVRAEFFAPRTGWLSLSGELERVGERQEPETRGSDQVQVQVQALANVQDRIPGPQKPL</sequence>
<feature type="region of interest" description="Disordered" evidence="1">
    <location>
        <begin position="1"/>
        <end position="33"/>
    </location>
</feature>
<proteinExistence type="predicted"/>
<comment type="caution">
    <text evidence="2">The sequence shown here is derived from an EMBL/GenBank/DDBJ whole genome shotgun (WGS) entry which is preliminary data.</text>
</comment>
<dbReference type="Proteomes" id="UP000754883">
    <property type="component" value="Unassembled WGS sequence"/>
</dbReference>
<reference evidence="2 3" key="2">
    <citation type="submission" date="2021-10" db="EMBL/GenBank/DDBJ databases">
        <authorList>
            <person name="Piombo E."/>
        </authorList>
    </citation>
    <scope>NUCLEOTIDE SEQUENCE [LARGE SCALE GENOMIC DNA]</scope>
</reference>
<gene>
    <name evidence="2" type="ORF">CBYS24578_00014019</name>
</gene>
<evidence type="ECO:0000313" key="3">
    <source>
        <dbReference type="Proteomes" id="UP000754883"/>
    </source>
</evidence>
<reference evidence="3" key="1">
    <citation type="submission" date="2019-06" db="EMBL/GenBank/DDBJ databases">
        <authorList>
            <person name="Broberg M."/>
        </authorList>
    </citation>
    <scope>NUCLEOTIDE SEQUENCE [LARGE SCALE GENOMIC DNA]</scope>
</reference>
<dbReference type="AlphaFoldDB" id="A0A9N9U6T1"/>
<dbReference type="EMBL" id="CABFNO020001273">
    <property type="protein sequence ID" value="CAG9976059.1"/>
    <property type="molecule type" value="Genomic_DNA"/>
</dbReference>
<accession>A0A9N9U6T1</accession>
<evidence type="ECO:0000256" key="1">
    <source>
        <dbReference type="SAM" id="MobiDB-lite"/>
    </source>
</evidence>